<dbReference type="InterPro" id="IPR016032">
    <property type="entry name" value="Sig_transdc_resp-reg_C-effctor"/>
</dbReference>
<dbReference type="Pfam" id="PF03704">
    <property type="entry name" value="BTAD"/>
    <property type="match status" value="1"/>
</dbReference>
<dbReference type="PANTHER" id="PTHR35807">
    <property type="entry name" value="TRANSCRIPTIONAL REGULATOR REDD-RELATED"/>
    <property type="match status" value="1"/>
</dbReference>
<evidence type="ECO:0000256" key="1">
    <source>
        <dbReference type="ARBA" id="ARBA00005820"/>
    </source>
</evidence>
<dbReference type="InterPro" id="IPR001867">
    <property type="entry name" value="OmpR/PhoB-type_DNA-bd"/>
</dbReference>
<evidence type="ECO:0000313" key="8">
    <source>
        <dbReference type="EMBL" id="GAA1107389.1"/>
    </source>
</evidence>
<dbReference type="InterPro" id="IPR011990">
    <property type="entry name" value="TPR-like_helical_dom_sf"/>
</dbReference>
<evidence type="ECO:0000256" key="3">
    <source>
        <dbReference type="ARBA" id="ARBA00023015"/>
    </source>
</evidence>
<dbReference type="PROSITE" id="PS51755">
    <property type="entry name" value="OMPR_PHOB"/>
    <property type="match status" value="1"/>
</dbReference>
<comment type="similarity">
    <text evidence="1">Belongs to the AfsR/DnrI/RedD regulatory family.</text>
</comment>
<protein>
    <recommendedName>
        <fullName evidence="7">OmpR/PhoB-type domain-containing protein</fullName>
    </recommendedName>
</protein>
<dbReference type="Gene3D" id="1.25.40.10">
    <property type="entry name" value="Tetratricopeptide repeat domain"/>
    <property type="match status" value="1"/>
</dbReference>
<dbReference type="Gene3D" id="1.10.10.10">
    <property type="entry name" value="Winged helix-like DNA-binding domain superfamily/Winged helix DNA-binding domain"/>
    <property type="match status" value="1"/>
</dbReference>
<evidence type="ECO:0000256" key="2">
    <source>
        <dbReference type="ARBA" id="ARBA00023012"/>
    </source>
</evidence>
<dbReference type="InterPro" id="IPR036388">
    <property type="entry name" value="WH-like_DNA-bd_sf"/>
</dbReference>
<dbReference type="EMBL" id="BAAALD010000070">
    <property type="protein sequence ID" value="GAA1107389.1"/>
    <property type="molecule type" value="Genomic_DNA"/>
</dbReference>
<sequence length="253" mass="27509">MTTFQILGRVCLRPDHGPHEALDVKGVKARALLVTLLLRAGTTVSLDRLAEALWEEEPPRSAVANIRTHASRLRQSLDPRTPLLGTVGGYELQVDADRCDHLRFLDRAAAGRAALEAGDPDRAATRLAAALALWQGDEAAVGVPRNGPLAAWLGHLDEERMRAVEDFADAQLQLAEPRSALRDLADLLAAAPLRGRAWELRMRAHHRLGEIDGVTAAYRAAEAVHRRELGTGPGVRLDALYRRLVNSVPVPVG</sequence>
<organism evidence="8 9">
    <name type="scientific">Kitasatospora arboriphila</name>
    <dbReference type="NCBI Taxonomy" id="258052"/>
    <lineage>
        <taxon>Bacteria</taxon>
        <taxon>Bacillati</taxon>
        <taxon>Actinomycetota</taxon>
        <taxon>Actinomycetes</taxon>
        <taxon>Kitasatosporales</taxon>
        <taxon>Streptomycetaceae</taxon>
        <taxon>Kitasatospora</taxon>
    </lineage>
</organism>
<accession>A0ABN1TYL8</accession>
<evidence type="ECO:0000256" key="6">
    <source>
        <dbReference type="PROSITE-ProRule" id="PRU01091"/>
    </source>
</evidence>
<feature type="DNA-binding region" description="OmpR/PhoB-type" evidence="6">
    <location>
        <begin position="1"/>
        <end position="94"/>
    </location>
</feature>
<dbReference type="SUPFAM" id="SSF48452">
    <property type="entry name" value="TPR-like"/>
    <property type="match status" value="1"/>
</dbReference>
<keyword evidence="2" id="KW-0902">Two-component regulatory system</keyword>
<proteinExistence type="inferred from homology"/>
<keyword evidence="3" id="KW-0805">Transcription regulation</keyword>
<dbReference type="InterPro" id="IPR051677">
    <property type="entry name" value="AfsR-DnrI-RedD_regulator"/>
</dbReference>
<name>A0ABN1TYL8_9ACTN</name>
<feature type="domain" description="OmpR/PhoB-type" evidence="7">
    <location>
        <begin position="1"/>
        <end position="94"/>
    </location>
</feature>
<dbReference type="PANTHER" id="PTHR35807:SF1">
    <property type="entry name" value="TRANSCRIPTIONAL REGULATOR REDD"/>
    <property type="match status" value="1"/>
</dbReference>
<evidence type="ECO:0000256" key="4">
    <source>
        <dbReference type="ARBA" id="ARBA00023125"/>
    </source>
</evidence>
<reference evidence="8 9" key="1">
    <citation type="journal article" date="2019" name="Int. J. Syst. Evol. Microbiol.">
        <title>The Global Catalogue of Microorganisms (GCM) 10K type strain sequencing project: providing services to taxonomists for standard genome sequencing and annotation.</title>
        <authorList>
            <consortium name="The Broad Institute Genomics Platform"/>
            <consortium name="The Broad Institute Genome Sequencing Center for Infectious Disease"/>
            <person name="Wu L."/>
            <person name="Ma J."/>
        </authorList>
    </citation>
    <scope>NUCLEOTIDE SEQUENCE [LARGE SCALE GENOMIC DNA]</scope>
    <source>
        <strain evidence="8 9">JCM 13002</strain>
    </source>
</reference>
<dbReference type="SMART" id="SM00862">
    <property type="entry name" value="Trans_reg_C"/>
    <property type="match status" value="1"/>
</dbReference>
<dbReference type="Proteomes" id="UP001499987">
    <property type="component" value="Unassembled WGS sequence"/>
</dbReference>
<dbReference type="SMART" id="SM01043">
    <property type="entry name" value="BTAD"/>
    <property type="match status" value="1"/>
</dbReference>
<comment type="caution">
    <text evidence="8">The sequence shown here is derived from an EMBL/GenBank/DDBJ whole genome shotgun (WGS) entry which is preliminary data.</text>
</comment>
<dbReference type="Pfam" id="PF00486">
    <property type="entry name" value="Trans_reg_C"/>
    <property type="match status" value="1"/>
</dbReference>
<gene>
    <name evidence="8" type="ORF">GCM10009663_56640</name>
</gene>
<keyword evidence="5" id="KW-0804">Transcription</keyword>
<keyword evidence="9" id="KW-1185">Reference proteome</keyword>
<evidence type="ECO:0000313" key="9">
    <source>
        <dbReference type="Proteomes" id="UP001499987"/>
    </source>
</evidence>
<dbReference type="SUPFAM" id="SSF46894">
    <property type="entry name" value="C-terminal effector domain of the bipartite response regulators"/>
    <property type="match status" value="1"/>
</dbReference>
<dbReference type="InterPro" id="IPR005158">
    <property type="entry name" value="BTAD"/>
</dbReference>
<evidence type="ECO:0000256" key="5">
    <source>
        <dbReference type="ARBA" id="ARBA00023163"/>
    </source>
</evidence>
<evidence type="ECO:0000259" key="7">
    <source>
        <dbReference type="PROSITE" id="PS51755"/>
    </source>
</evidence>
<keyword evidence="4 6" id="KW-0238">DNA-binding</keyword>